<evidence type="ECO:0000256" key="2">
    <source>
        <dbReference type="ARBA" id="ARBA00022448"/>
    </source>
</evidence>
<protein>
    <recommendedName>
        <fullName evidence="8">Major facilitator superfamily (MFS) profile domain-containing protein</fullName>
    </recommendedName>
</protein>
<dbReference type="Gene3D" id="1.20.1250.20">
    <property type="entry name" value="MFS general substrate transporter like domains"/>
    <property type="match status" value="1"/>
</dbReference>
<dbReference type="PANTHER" id="PTHR23501:SF177">
    <property type="entry name" value="MAJOR FACILITATOR SUPERFAMILY (MFS) PROFILE DOMAIN-CONTAINING PROTEIN-RELATED"/>
    <property type="match status" value="1"/>
</dbReference>
<proteinExistence type="predicted"/>
<evidence type="ECO:0000256" key="5">
    <source>
        <dbReference type="ARBA" id="ARBA00023136"/>
    </source>
</evidence>
<dbReference type="PANTHER" id="PTHR23501">
    <property type="entry name" value="MAJOR FACILITATOR SUPERFAMILY"/>
    <property type="match status" value="1"/>
</dbReference>
<feature type="transmembrane region" description="Helical" evidence="7">
    <location>
        <begin position="248"/>
        <end position="268"/>
    </location>
</feature>
<dbReference type="FunFam" id="1.20.1250.20:FF:000196">
    <property type="entry name" value="MFS toxin efflux pump (AflT)"/>
    <property type="match status" value="1"/>
</dbReference>
<feature type="transmembrane region" description="Helical" evidence="7">
    <location>
        <begin position="183"/>
        <end position="208"/>
    </location>
</feature>
<name>A0AAD5RFY1_9PEZI</name>
<dbReference type="GO" id="GO:0005886">
    <property type="term" value="C:plasma membrane"/>
    <property type="evidence" value="ECO:0007669"/>
    <property type="project" value="TreeGrafter"/>
</dbReference>
<dbReference type="Pfam" id="PF07690">
    <property type="entry name" value="MFS_1"/>
    <property type="match status" value="1"/>
</dbReference>
<feature type="transmembrane region" description="Helical" evidence="7">
    <location>
        <begin position="158"/>
        <end position="177"/>
    </location>
</feature>
<dbReference type="AlphaFoldDB" id="A0AAD5RFY1"/>
<feature type="transmembrane region" description="Helical" evidence="7">
    <location>
        <begin position="397"/>
        <end position="414"/>
    </location>
</feature>
<feature type="transmembrane region" description="Helical" evidence="7">
    <location>
        <begin position="128"/>
        <end position="146"/>
    </location>
</feature>
<reference evidence="9" key="1">
    <citation type="submission" date="2022-07" db="EMBL/GenBank/DDBJ databases">
        <title>Draft genome sequence of Zalerion maritima ATCC 34329, a (micro)plastics degrading marine fungus.</title>
        <authorList>
            <person name="Paco A."/>
            <person name="Goncalves M.F.M."/>
            <person name="Rocha-Santos T.A.P."/>
            <person name="Alves A."/>
        </authorList>
    </citation>
    <scope>NUCLEOTIDE SEQUENCE</scope>
    <source>
        <strain evidence="9">ATCC 34329</strain>
    </source>
</reference>
<feature type="transmembrane region" description="Helical" evidence="7">
    <location>
        <begin position="90"/>
        <end position="116"/>
    </location>
</feature>
<dbReference type="CDD" id="cd17502">
    <property type="entry name" value="MFS_Azr1_MDR_like"/>
    <property type="match status" value="1"/>
</dbReference>
<dbReference type="InterPro" id="IPR011701">
    <property type="entry name" value="MFS"/>
</dbReference>
<feature type="transmembrane region" description="Helical" evidence="7">
    <location>
        <begin position="215"/>
        <end position="236"/>
    </location>
</feature>
<dbReference type="SUPFAM" id="SSF103473">
    <property type="entry name" value="MFS general substrate transporter"/>
    <property type="match status" value="1"/>
</dbReference>
<organism evidence="9 10">
    <name type="scientific">Zalerion maritima</name>
    <dbReference type="NCBI Taxonomy" id="339359"/>
    <lineage>
        <taxon>Eukaryota</taxon>
        <taxon>Fungi</taxon>
        <taxon>Dikarya</taxon>
        <taxon>Ascomycota</taxon>
        <taxon>Pezizomycotina</taxon>
        <taxon>Sordariomycetes</taxon>
        <taxon>Lulworthiomycetidae</taxon>
        <taxon>Lulworthiales</taxon>
        <taxon>Lulworthiaceae</taxon>
        <taxon>Zalerion</taxon>
    </lineage>
</organism>
<gene>
    <name evidence="9" type="ORF">MKZ38_009486</name>
</gene>
<feature type="transmembrane region" description="Helical" evidence="7">
    <location>
        <begin position="289"/>
        <end position="313"/>
    </location>
</feature>
<dbReference type="PROSITE" id="PS50850">
    <property type="entry name" value="MFS"/>
    <property type="match status" value="1"/>
</dbReference>
<evidence type="ECO:0000256" key="1">
    <source>
        <dbReference type="ARBA" id="ARBA00004141"/>
    </source>
</evidence>
<feature type="transmembrane region" description="Helical" evidence="7">
    <location>
        <begin position="357"/>
        <end position="377"/>
    </location>
</feature>
<dbReference type="InterPro" id="IPR020846">
    <property type="entry name" value="MFS_dom"/>
</dbReference>
<evidence type="ECO:0000256" key="3">
    <source>
        <dbReference type="ARBA" id="ARBA00022692"/>
    </source>
</evidence>
<dbReference type="EMBL" id="JAKWBI020000752">
    <property type="protein sequence ID" value="KAJ2892671.1"/>
    <property type="molecule type" value="Genomic_DNA"/>
</dbReference>
<keyword evidence="5 7" id="KW-0472">Membrane</keyword>
<feature type="domain" description="Major facilitator superfamily (MFS) profile" evidence="8">
    <location>
        <begin position="93"/>
        <end position="558"/>
    </location>
</feature>
<dbReference type="Proteomes" id="UP001201980">
    <property type="component" value="Unassembled WGS sequence"/>
</dbReference>
<comment type="subcellular location">
    <subcellularLocation>
        <location evidence="1">Membrane</location>
        <topology evidence="1">Multi-pass membrane protein</topology>
    </subcellularLocation>
</comment>
<feature type="compositionally biased region" description="Polar residues" evidence="6">
    <location>
        <begin position="12"/>
        <end position="25"/>
    </location>
</feature>
<feature type="transmembrane region" description="Helical" evidence="7">
    <location>
        <begin position="451"/>
        <end position="472"/>
    </location>
</feature>
<dbReference type="FunFam" id="1.20.1720.10:FF:000012">
    <property type="entry name" value="MFS toxin efflux pump (AflT)"/>
    <property type="match status" value="1"/>
</dbReference>
<feature type="transmembrane region" description="Helical" evidence="7">
    <location>
        <begin position="557"/>
        <end position="574"/>
    </location>
</feature>
<comment type="caution">
    <text evidence="9">The sequence shown here is derived from an EMBL/GenBank/DDBJ whole genome shotgun (WGS) entry which is preliminary data.</text>
</comment>
<evidence type="ECO:0000256" key="7">
    <source>
        <dbReference type="SAM" id="Phobius"/>
    </source>
</evidence>
<dbReference type="Gene3D" id="1.20.1720.10">
    <property type="entry name" value="Multidrug resistance protein D"/>
    <property type="match status" value="1"/>
</dbReference>
<accession>A0AAD5RFY1</accession>
<dbReference type="InterPro" id="IPR036259">
    <property type="entry name" value="MFS_trans_sf"/>
</dbReference>
<sequence>MRPSSAIAAVFKSQTHLTVTDESGPTTPPGANHNHDPDGRAIANDGHPVKPREPPSEGNSTSTDVEEGRVAATTEGQIEAGEDYPEGFHLFIIALALILSVFLMGIDMTIVATAIPKITDEFGGLKDVSWYGSAFFMCFGGFQSMWGKIFKYFPLKTAFLSCIFVFELGSLICAAAPNSPTLIVGRAIAGVGAAGAAAGCFTIMAFSAAPAKRPLLIGITGATYGIASVVGPLVGGAFADRVSWRWCFYINLPIGAVSIAILVVWFHTPAAAKPSPAPLLEKLLQLDPIGTVLIVGGIISYLLALQYAGVTYYWKSSQVIGLLVGCVVIFGTLVAWELHQGERAAIPPRLFAQRSTLICAFFAFFFAGSFFTVIYYLPIYFQSVHGVDPTQSGVRNLPLIMGVTVASIVSGGVVSKTGRPVPVMVVGTAFSLVGASLLYTLDLNTSTGKWIGYQILSGVGTGLAFQIPTMIIQGVTPPADLAPVTAIVTFFQMNGGSFFLAAAQSAFVNTMMRKLVDTAPDVEPAQVVATGATDLRLVFSEEELAGILVAYMKGLKVAFALAIAGTGIAFLVGLGSKWDRINVEATTATPKTHEQEDEEVREKKKF</sequence>
<evidence type="ECO:0000259" key="8">
    <source>
        <dbReference type="PROSITE" id="PS50850"/>
    </source>
</evidence>
<evidence type="ECO:0000256" key="6">
    <source>
        <dbReference type="SAM" id="MobiDB-lite"/>
    </source>
</evidence>
<evidence type="ECO:0000256" key="4">
    <source>
        <dbReference type="ARBA" id="ARBA00022989"/>
    </source>
</evidence>
<dbReference type="GO" id="GO:0022857">
    <property type="term" value="F:transmembrane transporter activity"/>
    <property type="evidence" value="ECO:0007669"/>
    <property type="project" value="InterPro"/>
</dbReference>
<evidence type="ECO:0000313" key="10">
    <source>
        <dbReference type="Proteomes" id="UP001201980"/>
    </source>
</evidence>
<keyword evidence="3 7" id="KW-0812">Transmembrane</keyword>
<keyword evidence="10" id="KW-1185">Reference proteome</keyword>
<feature type="transmembrane region" description="Helical" evidence="7">
    <location>
        <begin position="484"/>
        <end position="507"/>
    </location>
</feature>
<keyword evidence="4 7" id="KW-1133">Transmembrane helix</keyword>
<feature type="transmembrane region" description="Helical" evidence="7">
    <location>
        <begin position="319"/>
        <end position="336"/>
    </location>
</feature>
<feature type="transmembrane region" description="Helical" evidence="7">
    <location>
        <begin position="421"/>
        <end position="439"/>
    </location>
</feature>
<feature type="region of interest" description="Disordered" evidence="6">
    <location>
        <begin position="11"/>
        <end position="69"/>
    </location>
</feature>
<evidence type="ECO:0000313" key="9">
    <source>
        <dbReference type="EMBL" id="KAJ2892671.1"/>
    </source>
</evidence>
<keyword evidence="2" id="KW-0813">Transport</keyword>